<dbReference type="InterPro" id="IPR036890">
    <property type="entry name" value="HATPase_C_sf"/>
</dbReference>
<reference evidence="2 3" key="1">
    <citation type="submission" date="2020-08" db="EMBL/GenBank/DDBJ databases">
        <title>Genome public.</title>
        <authorList>
            <person name="Liu C."/>
            <person name="Sun Q."/>
        </authorList>
    </citation>
    <scope>NUCLEOTIDE SEQUENCE [LARGE SCALE GENOMIC DNA]</scope>
    <source>
        <strain evidence="2 3">NSJ-13</strain>
    </source>
</reference>
<proteinExistence type="predicted"/>
<gene>
    <name evidence="2" type="ORF">H8S40_09995</name>
</gene>
<organism evidence="2 3">
    <name type="scientific">Ruminococcus hominis</name>
    <dbReference type="NCBI Taxonomy" id="2763065"/>
    <lineage>
        <taxon>Bacteria</taxon>
        <taxon>Bacillati</taxon>
        <taxon>Bacillota</taxon>
        <taxon>Clostridia</taxon>
        <taxon>Eubacteriales</taxon>
        <taxon>Oscillospiraceae</taxon>
        <taxon>Ruminococcus</taxon>
    </lineage>
</organism>
<accession>A0ABR7G909</accession>
<comment type="caution">
    <text evidence="2">The sequence shown here is derived from an EMBL/GenBank/DDBJ whole genome shotgun (WGS) entry which is preliminary data.</text>
</comment>
<dbReference type="Proteomes" id="UP000631576">
    <property type="component" value="Unassembled WGS sequence"/>
</dbReference>
<protein>
    <submittedName>
        <fullName evidence="2">DUF4325 domain-containing protein</fullName>
    </submittedName>
</protein>
<dbReference type="Gene3D" id="3.30.565.10">
    <property type="entry name" value="Histidine kinase-like ATPase, C-terminal domain"/>
    <property type="match status" value="1"/>
</dbReference>
<dbReference type="EMBL" id="JACOPE010000001">
    <property type="protein sequence ID" value="MBC5683894.1"/>
    <property type="molecule type" value="Genomic_DNA"/>
</dbReference>
<evidence type="ECO:0000313" key="2">
    <source>
        <dbReference type="EMBL" id="MBC5683894.1"/>
    </source>
</evidence>
<evidence type="ECO:0000259" key="1">
    <source>
        <dbReference type="Pfam" id="PF14213"/>
    </source>
</evidence>
<evidence type="ECO:0000313" key="3">
    <source>
        <dbReference type="Proteomes" id="UP000631576"/>
    </source>
</evidence>
<dbReference type="Pfam" id="PF14213">
    <property type="entry name" value="DUF4325"/>
    <property type="match status" value="1"/>
</dbReference>
<dbReference type="SUPFAM" id="SSF55874">
    <property type="entry name" value="ATPase domain of HSP90 chaperone/DNA topoisomerase II/histidine kinase"/>
    <property type="match status" value="1"/>
</dbReference>
<sequence>MSFQEEKRNSIKRYLLEKVRNQDTDYIKKTMDNFRISVTTVKRYLKELLDQGILEEQKQSECGYRLKTEEYRFVYDASDFLVEDKIYFQDILPLLQNISKEASAIWSYAFMEIMNNAIEHAKAKRISCCIKKDNLYTEISITDDGIGIFENIKGYLEKEQGYPADVQDAVLELYKGKLTTQRESHSGEGIFFVSKSLREFAIWSKQSVFTAGRCTEEKLIQSHLILYYTSLKSIGTMVVMKLENDTTHTLKEVFDMFAPIEEGFAKTVIPLKKVCPYGEPIARSQARRVVYRLEQFKQVEFDCSGIDFMGQGFADEVFRVFQNKYPDIQLEVTNANETVLGMIRHVKR</sequence>
<keyword evidence="3" id="KW-1185">Reference proteome</keyword>
<feature type="domain" description="DUF4325" evidence="1">
    <location>
        <begin position="285"/>
        <end position="339"/>
    </location>
</feature>
<name>A0ABR7G909_9FIRM</name>
<dbReference type="InterPro" id="IPR025474">
    <property type="entry name" value="DUF4325"/>
</dbReference>
<dbReference type="RefSeq" id="WP_186865181.1">
    <property type="nucleotide sequence ID" value="NZ_JACOPE010000001.1"/>
</dbReference>